<feature type="non-terminal residue" evidence="7">
    <location>
        <position position="1"/>
    </location>
</feature>
<proteinExistence type="inferred from homology"/>
<dbReference type="InterPro" id="IPR029063">
    <property type="entry name" value="SAM-dependent_MTases_sf"/>
</dbReference>
<keyword evidence="4" id="KW-0949">S-adenosyl-L-methionine</keyword>
<evidence type="ECO:0000313" key="8">
    <source>
        <dbReference type="Proteomes" id="UP000269289"/>
    </source>
</evidence>
<evidence type="ECO:0000313" key="7">
    <source>
        <dbReference type="EMBL" id="RMI09327.1"/>
    </source>
</evidence>
<accession>A0A3M2J5E3</accession>
<evidence type="ECO:0000256" key="2">
    <source>
        <dbReference type="ARBA" id="ARBA00022603"/>
    </source>
</evidence>
<dbReference type="GO" id="GO:0008757">
    <property type="term" value="F:S-adenosylmethionine-dependent methyltransferase activity"/>
    <property type="evidence" value="ECO:0007669"/>
    <property type="project" value="TreeGrafter"/>
</dbReference>
<dbReference type="RefSeq" id="WP_122149423.1">
    <property type="nucleotide sequence ID" value="NZ_RFFI01000052.1"/>
</dbReference>
<dbReference type="InterPro" id="IPR007848">
    <property type="entry name" value="Small_mtfrase_dom"/>
</dbReference>
<evidence type="ECO:0000259" key="6">
    <source>
        <dbReference type="Pfam" id="PF25004"/>
    </source>
</evidence>
<dbReference type="Gene3D" id="3.40.50.150">
    <property type="entry name" value="Vaccinia Virus protein VP39"/>
    <property type="match status" value="1"/>
</dbReference>
<evidence type="ECO:0000259" key="5">
    <source>
        <dbReference type="Pfam" id="PF05175"/>
    </source>
</evidence>
<keyword evidence="8" id="KW-1185">Reference proteome</keyword>
<dbReference type="SUPFAM" id="SSF53335">
    <property type="entry name" value="S-adenosyl-L-methionine-dependent methyltransferases"/>
    <property type="match status" value="1"/>
</dbReference>
<sequence length="440" mass="45523">AAALAGALPALGVDGARRLGLVETAGAGGDDAVRARVDLRPYEAVDGAGTVDWWIASDLGELATGGALRTDHVLGVGGASTTLAQVTVRPQVGRTLDLGTGCGIQALHASRHSAAVVGTDISGRALAFARFNAALAGLGDAALDLRLGSMLEPVAGERFDLVVSNPPFVITPRAAADVPTYEYRDGGRTGDAIVSDLITSVGDVLAPGGVAQLLGNWEVRRGESWDERVGAWLDASGLDGWVVQRELQDPAQYAETWIRDGGTTPERDPAAWRARYAAWLADFASRDVEGIGFGVVTLRRPEADGPRLRRLEEVTGTVRQPLGPAIGASLAAQDWLRARDDAALAAERLVVAEDVTEERYLRPGGTDPQVVLLRQGGGLGRTVQVGTALGGLVGACDGELTVGQIVGALGALLDVGADAVAADVLPEVRGLVRDGLLLPS</sequence>
<dbReference type="GO" id="GO:0008276">
    <property type="term" value="F:protein methyltransferase activity"/>
    <property type="evidence" value="ECO:0007669"/>
    <property type="project" value="TreeGrafter"/>
</dbReference>
<evidence type="ECO:0000256" key="1">
    <source>
        <dbReference type="ARBA" id="ARBA00006149"/>
    </source>
</evidence>
<dbReference type="InterPro" id="IPR052190">
    <property type="entry name" value="Euk-Arch_PrmC-MTase"/>
</dbReference>
<dbReference type="Proteomes" id="UP000269289">
    <property type="component" value="Unassembled WGS sequence"/>
</dbReference>
<dbReference type="PANTHER" id="PTHR45875">
    <property type="entry name" value="METHYLTRANSFERASE N6AMT1"/>
    <property type="match status" value="1"/>
</dbReference>
<dbReference type="Pfam" id="PF25004">
    <property type="entry name" value="DUF7782"/>
    <property type="match status" value="1"/>
</dbReference>
<name>A0A3M2J5E3_9CELL</name>
<dbReference type="Pfam" id="PF05175">
    <property type="entry name" value="MTS"/>
    <property type="match status" value="1"/>
</dbReference>
<dbReference type="GO" id="GO:0035657">
    <property type="term" value="C:eRF1 methyltransferase complex"/>
    <property type="evidence" value="ECO:0007669"/>
    <property type="project" value="TreeGrafter"/>
</dbReference>
<dbReference type="GO" id="GO:0003676">
    <property type="term" value="F:nucleic acid binding"/>
    <property type="evidence" value="ECO:0007669"/>
    <property type="project" value="InterPro"/>
</dbReference>
<comment type="caution">
    <text evidence="7">The sequence shown here is derived from an EMBL/GenBank/DDBJ whole genome shotgun (WGS) entry which is preliminary data.</text>
</comment>
<feature type="domain" description="DUF7782" evidence="6">
    <location>
        <begin position="330"/>
        <end position="439"/>
    </location>
</feature>
<dbReference type="AlphaFoldDB" id="A0A3M2J5E3"/>
<feature type="domain" description="Methyltransferase small" evidence="5">
    <location>
        <begin position="79"/>
        <end position="171"/>
    </location>
</feature>
<dbReference type="PROSITE" id="PS00092">
    <property type="entry name" value="N6_MTASE"/>
    <property type="match status" value="1"/>
</dbReference>
<evidence type="ECO:0000256" key="3">
    <source>
        <dbReference type="ARBA" id="ARBA00022679"/>
    </source>
</evidence>
<reference evidence="7 8" key="1">
    <citation type="submission" date="2018-10" db="EMBL/GenBank/DDBJ databases">
        <title>Isolation, diversity and antifungal activity of actinobacteria from wheat.</title>
        <authorList>
            <person name="Han C."/>
        </authorList>
    </citation>
    <scope>NUCLEOTIDE SEQUENCE [LARGE SCALE GENOMIC DNA]</scope>
    <source>
        <strain evidence="7 8">NEAU-YY56</strain>
    </source>
</reference>
<keyword evidence="2 7" id="KW-0489">Methyltransferase</keyword>
<comment type="similarity">
    <text evidence="1">Belongs to the eukaryotic/archaeal PrmC-related family.</text>
</comment>
<dbReference type="OrthoDB" id="129465at2"/>
<dbReference type="EMBL" id="RFFI01000052">
    <property type="protein sequence ID" value="RMI09327.1"/>
    <property type="molecule type" value="Genomic_DNA"/>
</dbReference>
<dbReference type="GO" id="GO:0032259">
    <property type="term" value="P:methylation"/>
    <property type="evidence" value="ECO:0007669"/>
    <property type="project" value="UniProtKB-KW"/>
</dbReference>
<organism evidence="7 8">
    <name type="scientific">Cellulomonas triticagri</name>
    <dbReference type="NCBI Taxonomy" id="2483352"/>
    <lineage>
        <taxon>Bacteria</taxon>
        <taxon>Bacillati</taxon>
        <taxon>Actinomycetota</taxon>
        <taxon>Actinomycetes</taxon>
        <taxon>Micrococcales</taxon>
        <taxon>Cellulomonadaceae</taxon>
        <taxon>Cellulomonas</taxon>
    </lineage>
</organism>
<dbReference type="PANTHER" id="PTHR45875:SF1">
    <property type="entry name" value="METHYLTRANSFERASE N6AMT1"/>
    <property type="match status" value="1"/>
</dbReference>
<dbReference type="InterPro" id="IPR056684">
    <property type="entry name" value="DUF7782"/>
</dbReference>
<gene>
    <name evidence="7" type="ORF">EBM89_10710</name>
</gene>
<dbReference type="GO" id="GO:0008170">
    <property type="term" value="F:N-methyltransferase activity"/>
    <property type="evidence" value="ECO:0007669"/>
    <property type="project" value="UniProtKB-ARBA"/>
</dbReference>
<keyword evidence="3 7" id="KW-0808">Transferase</keyword>
<evidence type="ECO:0000256" key="4">
    <source>
        <dbReference type="ARBA" id="ARBA00022691"/>
    </source>
</evidence>
<dbReference type="InterPro" id="IPR002052">
    <property type="entry name" value="DNA_methylase_N6_adenine_CS"/>
</dbReference>
<dbReference type="CDD" id="cd02440">
    <property type="entry name" value="AdoMet_MTases"/>
    <property type="match status" value="1"/>
</dbReference>
<protein>
    <submittedName>
        <fullName evidence="7">Methyltransferase domain-containing protein</fullName>
    </submittedName>
</protein>